<keyword evidence="2" id="KW-1185">Reference proteome</keyword>
<protein>
    <submittedName>
        <fullName evidence="3">Uncharacterized protein</fullName>
    </submittedName>
</protein>
<dbReference type="InterPro" id="IPR006652">
    <property type="entry name" value="Kelch_1"/>
</dbReference>
<dbReference type="GO" id="GO:0003682">
    <property type="term" value="F:chromatin binding"/>
    <property type="evidence" value="ECO:0007669"/>
    <property type="project" value="InterPro"/>
</dbReference>
<dbReference type="GO" id="GO:0005737">
    <property type="term" value="C:cytoplasm"/>
    <property type="evidence" value="ECO:0007669"/>
    <property type="project" value="TreeGrafter"/>
</dbReference>
<organism evidence="2 3">
    <name type="scientific">Setaria digitata</name>
    <dbReference type="NCBI Taxonomy" id="48799"/>
    <lineage>
        <taxon>Eukaryota</taxon>
        <taxon>Metazoa</taxon>
        <taxon>Ecdysozoa</taxon>
        <taxon>Nematoda</taxon>
        <taxon>Chromadorea</taxon>
        <taxon>Rhabditida</taxon>
        <taxon>Spirurina</taxon>
        <taxon>Spiruromorpha</taxon>
        <taxon>Filarioidea</taxon>
        <taxon>Setariidae</taxon>
        <taxon>Setaria</taxon>
    </lineage>
</organism>
<dbReference type="PANTHER" id="PTHR46461:SF1">
    <property type="entry name" value="KELCH DOMAIN-CONTAINING PROTEIN 3"/>
    <property type="match status" value="1"/>
</dbReference>
<keyword evidence="1" id="KW-0880">Kelch repeat</keyword>
<name>A0A915PXJ3_9BILA</name>
<dbReference type="Pfam" id="PF24681">
    <property type="entry name" value="Kelch_KLHDC2_KLHL20_DRC7"/>
    <property type="match status" value="1"/>
</dbReference>
<dbReference type="Gene3D" id="2.120.10.80">
    <property type="entry name" value="Kelch-type beta propeller"/>
    <property type="match status" value="2"/>
</dbReference>
<sequence length="361" mass="40913">MACWTLSLDGGPTLPNQAATTLGRRVYSFGDYFAPTTDDNTMRIFGIHVLNIDSYRWRQIVILNDNDLGFPATLLERIQQSSLSSSVPQPNNIMLSLGEAPSRRAGHTVVTYEGKIYLWGGYKRALPLSSTMYCFDPEKRTWSKVPCKGEMAPGRTKHTAVVYNDMMIVYGGLASDLSLPRSVQAYHFKERKWCETEVKGEIPTGRQLHTACVIGKKMYVFGGRSYAMHELQMDVLNFETGCWEKPTVTGDIPAGRENHCTWVYRDRMYIFGGYQRKDDLHLNTLYEFDPAESKWRRVIPFGFKNPIRRQRQKAVVIGDRVFLSGGTTPSSPCEPNVLDCISDLHVLNYGLQTILLILDIS</sequence>
<dbReference type="AlphaFoldDB" id="A0A915PXJ3"/>
<dbReference type="SMART" id="SM00612">
    <property type="entry name" value="Kelch"/>
    <property type="match status" value="3"/>
</dbReference>
<dbReference type="WBParaSite" id="sdigi.contig545.g8936.t1">
    <property type="protein sequence ID" value="sdigi.contig545.g8936.t1"/>
    <property type="gene ID" value="sdigi.contig545.g8936"/>
</dbReference>
<dbReference type="InterPro" id="IPR052637">
    <property type="entry name" value="KLHDC3-like"/>
</dbReference>
<dbReference type="SUPFAM" id="SSF117281">
    <property type="entry name" value="Kelch motif"/>
    <property type="match status" value="1"/>
</dbReference>
<evidence type="ECO:0000313" key="3">
    <source>
        <dbReference type="WBParaSite" id="sdigi.contig545.g8936.t1"/>
    </source>
</evidence>
<dbReference type="Proteomes" id="UP000887581">
    <property type="component" value="Unplaced"/>
</dbReference>
<dbReference type="PANTHER" id="PTHR46461">
    <property type="entry name" value="KELCH DOMAIN-CONTAINING PROTEIN 3"/>
    <property type="match status" value="1"/>
</dbReference>
<evidence type="ECO:0000256" key="1">
    <source>
        <dbReference type="ARBA" id="ARBA00022441"/>
    </source>
</evidence>
<evidence type="ECO:0000313" key="2">
    <source>
        <dbReference type="Proteomes" id="UP000887581"/>
    </source>
</evidence>
<dbReference type="InterPro" id="IPR015915">
    <property type="entry name" value="Kelch-typ_b-propeller"/>
</dbReference>
<accession>A0A915PXJ3</accession>
<reference evidence="3" key="1">
    <citation type="submission" date="2022-11" db="UniProtKB">
        <authorList>
            <consortium name="WormBaseParasite"/>
        </authorList>
    </citation>
    <scope>IDENTIFICATION</scope>
</reference>
<proteinExistence type="predicted"/>